<feature type="domain" description="DUF4371" evidence="1">
    <location>
        <begin position="43"/>
        <end position="223"/>
    </location>
</feature>
<evidence type="ECO:0000259" key="1">
    <source>
        <dbReference type="Pfam" id="PF14291"/>
    </source>
</evidence>
<accession>A0A0J7KUR3</accession>
<gene>
    <name evidence="2" type="ORF">RF55_5826</name>
</gene>
<dbReference type="PaxDb" id="67767-A0A0J7KUR3"/>
<evidence type="ECO:0000313" key="2">
    <source>
        <dbReference type="EMBL" id="KMQ94043.1"/>
    </source>
</evidence>
<dbReference type="PANTHER" id="PTHR45749:SF37">
    <property type="entry name" value="OS05G0311600 PROTEIN"/>
    <property type="match status" value="1"/>
</dbReference>
<dbReference type="AlphaFoldDB" id="A0A0J7KUR3"/>
<dbReference type="InterPro" id="IPR025398">
    <property type="entry name" value="DUF4371"/>
</dbReference>
<dbReference type="InterPro" id="IPR012337">
    <property type="entry name" value="RNaseH-like_sf"/>
</dbReference>
<sequence length="618" mass="69814">MIEKCDAHQNSFNHQKSTESWDSFKIAEKRGSVAEQVVSHKVTVTAEHREYVKYLAKIALFCARQNMGLRGHDESDDSPNRGNFLELLELIATLSSKFARVREKIPNSAQYTSPPYQNALLEAAAKVARETLVKEVKRSGNFSIISDGTTDIRLTEQMTLCLRFVDAAGVIQERYFDIIDIHKYDARSITTAILSMLERHGLDKTKCVAQCYDTTNVMSGESGGVQNFMREECGNSCPYIHCYAHRLQLVLSHTIKDVPVASNFLDLVSSTVKHIRSSKIRHDLYVDVQVETTNMKVLELPKVCVHKWEYNHKAISILLQRLGCVLHVLQNSSRQSNTIEEKAVASGLLTLWRSFSSILCLVIFDDLFSMTSVLSKLLQSKRTDLCEAINLTKSLIKKLDERRSDDSYFTAVYQRALTIATEHNLETDPPRQQKRKRTDSVLLKDSYVCSTIGRGAFSAQSELHKNLEKDDASDFQKYFRVDVFNVVYDRFITELSSRLLVNSQLFTAIAACNPKSPSFLNAEKLSILGEKFDIDCSTLTAEIVVVEGYLKSKSEINTLTDALKELKKLEDGLICLCRLFTLAATIPITNASCERSFSVLKLVKITPVPQCPKRDWVI</sequence>
<reference evidence="2 3" key="1">
    <citation type="submission" date="2015-04" db="EMBL/GenBank/DDBJ databases">
        <title>Lasius niger genome sequencing.</title>
        <authorList>
            <person name="Konorov E.A."/>
            <person name="Nikitin M.A."/>
            <person name="Kirill M.V."/>
            <person name="Chang P."/>
        </authorList>
    </citation>
    <scope>NUCLEOTIDE SEQUENCE [LARGE SCALE GENOMIC DNA]</scope>
    <source>
        <tissue evidence="2">Whole</tissue>
    </source>
</reference>
<protein>
    <submittedName>
        <fullName evidence="2">Zinc finger mym-type protein 1-like protein</fullName>
    </submittedName>
</protein>
<name>A0A0J7KUR3_LASNI</name>
<evidence type="ECO:0000313" key="3">
    <source>
        <dbReference type="Proteomes" id="UP000036403"/>
    </source>
</evidence>
<dbReference type="Pfam" id="PF14291">
    <property type="entry name" value="DUF4371"/>
    <property type="match status" value="1"/>
</dbReference>
<dbReference type="EMBL" id="LBMM01003034">
    <property type="protein sequence ID" value="KMQ94043.1"/>
    <property type="molecule type" value="Genomic_DNA"/>
</dbReference>
<comment type="caution">
    <text evidence="2">The sequence shown here is derived from an EMBL/GenBank/DDBJ whole genome shotgun (WGS) entry which is preliminary data.</text>
</comment>
<dbReference type="Proteomes" id="UP000036403">
    <property type="component" value="Unassembled WGS sequence"/>
</dbReference>
<dbReference type="PANTHER" id="PTHR45749">
    <property type="match status" value="1"/>
</dbReference>
<dbReference type="SUPFAM" id="SSF53098">
    <property type="entry name" value="Ribonuclease H-like"/>
    <property type="match status" value="1"/>
</dbReference>
<organism evidence="2 3">
    <name type="scientific">Lasius niger</name>
    <name type="common">Black garden ant</name>
    <dbReference type="NCBI Taxonomy" id="67767"/>
    <lineage>
        <taxon>Eukaryota</taxon>
        <taxon>Metazoa</taxon>
        <taxon>Ecdysozoa</taxon>
        <taxon>Arthropoda</taxon>
        <taxon>Hexapoda</taxon>
        <taxon>Insecta</taxon>
        <taxon>Pterygota</taxon>
        <taxon>Neoptera</taxon>
        <taxon>Endopterygota</taxon>
        <taxon>Hymenoptera</taxon>
        <taxon>Apocrita</taxon>
        <taxon>Aculeata</taxon>
        <taxon>Formicoidea</taxon>
        <taxon>Formicidae</taxon>
        <taxon>Formicinae</taxon>
        <taxon>Lasius</taxon>
        <taxon>Lasius</taxon>
    </lineage>
</organism>
<dbReference type="OrthoDB" id="7692318at2759"/>
<keyword evidence="3" id="KW-1185">Reference proteome</keyword>
<proteinExistence type="predicted"/>